<keyword evidence="8" id="KW-0132">Cell division</keyword>
<evidence type="ECO:0000256" key="5">
    <source>
        <dbReference type="ARBA" id="ARBA00010042"/>
    </source>
</evidence>
<feature type="region of interest" description="Disordered" evidence="17">
    <location>
        <begin position="44"/>
        <end position="198"/>
    </location>
</feature>
<evidence type="ECO:0000256" key="4">
    <source>
        <dbReference type="ARBA" id="ARBA00004629"/>
    </source>
</evidence>
<evidence type="ECO:0000256" key="12">
    <source>
        <dbReference type="ARBA" id="ARBA00022838"/>
    </source>
</evidence>
<feature type="compositionally biased region" description="Basic and acidic residues" evidence="17">
    <location>
        <begin position="458"/>
        <end position="570"/>
    </location>
</feature>
<evidence type="ECO:0000259" key="18">
    <source>
        <dbReference type="Pfam" id="PF03941"/>
    </source>
</evidence>
<feature type="compositionally biased region" description="Basic residues" evidence="17">
    <location>
        <begin position="81"/>
        <end position="91"/>
    </location>
</feature>
<dbReference type="Gene3D" id="6.10.250.2990">
    <property type="match status" value="1"/>
</dbReference>
<evidence type="ECO:0000313" key="21">
    <source>
        <dbReference type="Proteomes" id="UP000472263"/>
    </source>
</evidence>
<dbReference type="GO" id="GO:0051257">
    <property type="term" value="P:meiotic spindle midzone assembly"/>
    <property type="evidence" value="ECO:0007669"/>
    <property type="project" value="TreeGrafter"/>
</dbReference>
<dbReference type="Proteomes" id="UP000472263">
    <property type="component" value="Chromosome 6"/>
</dbReference>
<dbReference type="InterPro" id="IPR022006">
    <property type="entry name" value="INCENP_N"/>
</dbReference>
<dbReference type="GO" id="GO:1990385">
    <property type="term" value="C:meiotic spindle midzone"/>
    <property type="evidence" value="ECO:0007669"/>
    <property type="project" value="TreeGrafter"/>
</dbReference>
<feature type="compositionally biased region" description="Basic and acidic residues" evidence="17">
    <location>
        <begin position="146"/>
        <end position="159"/>
    </location>
</feature>
<evidence type="ECO:0000256" key="2">
    <source>
        <dbReference type="ARBA" id="ARBA00004186"/>
    </source>
</evidence>
<evidence type="ECO:0000259" key="19">
    <source>
        <dbReference type="Pfam" id="PF12178"/>
    </source>
</evidence>
<dbReference type="InterPro" id="IPR005635">
    <property type="entry name" value="Inner_centromere_prot_ARK-bd"/>
</dbReference>
<comment type="subcellular location">
    <subcellularLocation>
        <location evidence="4">Chromosome</location>
        <location evidence="4">Centromere</location>
        <location evidence="4">Kinetochore</location>
    </subcellularLocation>
    <subcellularLocation>
        <location evidence="2">Cytoplasm</location>
        <location evidence="2">Cytoskeleton</location>
        <location evidence="2">Spindle</location>
    </subcellularLocation>
    <subcellularLocation>
        <location evidence="3">Midbody</location>
    </subcellularLocation>
    <subcellularLocation>
        <location evidence="1">Nucleus</location>
    </subcellularLocation>
</comment>
<dbReference type="GeneTree" id="ENSGT00730000111073"/>
<evidence type="ECO:0000256" key="13">
    <source>
        <dbReference type="ARBA" id="ARBA00023212"/>
    </source>
</evidence>
<evidence type="ECO:0000256" key="9">
    <source>
        <dbReference type="ARBA" id="ARBA00022701"/>
    </source>
</evidence>
<keyword evidence="12" id="KW-0995">Kinetochore</keyword>
<evidence type="ECO:0000256" key="14">
    <source>
        <dbReference type="ARBA" id="ARBA00023242"/>
    </source>
</evidence>
<organism evidence="20 21">
    <name type="scientific">Myripristis murdjan</name>
    <name type="common">pinecone soldierfish</name>
    <dbReference type="NCBI Taxonomy" id="586833"/>
    <lineage>
        <taxon>Eukaryota</taxon>
        <taxon>Metazoa</taxon>
        <taxon>Chordata</taxon>
        <taxon>Craniata</taxon>
        <taxon>Vertebrata</taxon>
        <taxon>Euteleostomi</taxon>
        <taxon>Actinopterygii</taxon>
        <taxon>Neopterygii</taxon>
        <taxon>Teleostei</taxon>
        <taxon>Neoteleostei</taxon>
        <taxon>Acanthomorphata</taxon>
        <taxon>Holocentriformes</taxon>
        <taxon>Holocentridae</taxon>
        <taxon>Myripristis</taxon>
    </lineage>
</organism>
<dbReference type="Pfam" id="PF12178">
    <property type="entry name" value="INCENP_N"/>
    <property type="match status" value="1"/>
</dbReference>
<keyword evidence="15" id="KW-0131">Cell cycle</keyword>
<feature type="compositionally biased region" description="Polar residues" evidence="17">
    <location>
        <begin position="279"/>
        <end position="293"/>
    </location>
</feature>
<evidence type="ECO:0000256" key="1">
    <source>
        <dbReference type="ARBA" id="ARBA00004123"/>
    </source>
</evidence>
<dbReference type="GO" id="GO:0005874">
    <property type="term" value="C:microtubule"/>
    <property type="evidence" value="ECO:0007669"/>
    <property type="project" value="UniProtKB-KW"/>
</dbReference>
<dbReference type="GO" id="GO:0051310">
    <property type="term" value="P:metaphase chromosome alignment"/>
    <property type="evidence" value="ECO:0007669"/>
    <property type="project" value="TreeGrafter"/>
</dbReference>
<reference evidence="20" key="1">
    <citation type="submission" date="2019-06" db="EMBL/GenBank/DDBJ databases">
        <authorList>
            <consortium name="Wellcome Sanger Institute Data Sharing"/>
        </authorList>
    </citation>
    <scope>NUCLEOTIDE SEQUENCE [LARGE SCALE GENOMIC DNA]</scope>
</reference>
<evidence type="ECO:0000256" key="3">
    <source>
        <dbReference type="ARBA" id="ARBA00004214"/>
    </source>
</evidence>
<feature type="compositionally biased region" description="Low complexity" evidence="17">
    <location>
        <begin position="109"/>
        <end position="121"/>
    </location>
</feature>
<keyword evidence="13" id="KW-0206">Cytoskeleton</keyword>
<dbReference type="GO" id="GO:0032133">
    <property type="term" value="C:chromosome passenger complex"/>
    <property type="evidence" value="ECO:0007669"/>
    <property type="project" value="TreeGrafter"/>
</dbReference>
<dbReference type="Pfam" id="PF03941">
    <property type="entry name" value="INCENP_ARK-bind"/>
    <property type="match status" value="1"/>
</dbReference>
<evidence type="ECO:0000256" key="15">
    <source>
        <dbReference type="ARBA" id="ARBA00023306"/>
    </source>
</evidence>
<keyword evidence="10" id="KW-0498">Mitosis</keyword>
<feature type="region of interest" description="Disordered" evidence="17">
    <location>
        <begin position="257"/>
        <end position="327"/>
    </location>
</feature>
<dbReference type="Gene3D" id="1.20.5.3600">
    <property type="match status" value="1"/>
</dbReference>
<feature type="compositionally biased region" description="Basic and acidic residues" evidence="17">
    <location>
        <begin position="376"/>
        <end position="451"/>
    </location>
</feature>
<evidence type="ECO:0000256" key="17">
    <source>
        <dbReference type="SAM" id="MobiDB-lite"/>
    </source>
</evidence>
<keyword evidence="21" id="KW-1185">Reference proteome</keyword>
<dbReference type="GO" id="GO:0005634">
    <property type="term" value="C:nucleus"/>
    <property type="evidence" value="ECO:0007669"/>
    <property type="project" value="UniProtKB-SubCell"/>
</dbReference>
<dbReference type="GO" id="GO:0000776">
    <property type="term" value="C:kinetochore"/>
    <property type="evidence" value="ECO:0007669"/>
    <property type="project" value="UniProtKB-KW"/>
</dbReference>
<gene>
    <name evidence="20" type="primary">incenp</name>
</gene>
<dbReference type="AlphaFoldDB" id="A0A667ZZI0"/>
<proteinExistence type="inferred from homology"/>
<evidence type="ECO:0000256" key="10">
    <source>
        <dbReference type="ARBA" id="ARBA00022776"/>
    </source>
</evidence>
<keyword evidence="11" id="KW-0159">Chromosome partition</keyword>
<evidence type="ECO:0000313" key="20">
    <source>
        <dbReference type="Ensembl" id="ENSMMDP00005046412.1"/>
    </source>
</evidence>
<dbReference type="GO" id="GO:0000281">
    <property type="term" value="P:mitotic cytokinesis"/>
    <property type="evidence" value="ECO:0007669"/>
    <property type="project" value="TreeGrafter"/>
</dbReference>
<feature type="region of interest" description="Disordered" evidence="17">
    <location>
        <begin position="376"/>
        <end position="623"/>
    </location>
</feature>
<name>A0A667ZZI0_9TELE</name>
<evidence type="ECO:0000256" key="11">
    <source>
        <dbReference type="ARBA" id="ARBA00022829"/>
    </source>
</evidence>
<dbReference type="PANTHER" id="PTHR13142:SF1">
    <property type="entry name" value="INNER CENTROMERE PROTEIN"/>
    <property type="match status" value="1"/>
</dbReference>
<feature type="domain" description="Chromosome passenger complex (CPC) protein INCENP N-terminal" evidence="19">
    <location>
        <begin position="6"/>
        <end position="41"/>
    </location>
</feature>
<sequence>MNSVFSSVRSLMQMFDGKIQEFISDVDNVHMVWLEEIQQEANRMFSSDSTEPELMPKTPSQKKNSRRKRVSLGRQEENQTKRRFSKGKRSNLRGSAVNALNLISEEASEASTSEATTTKSTRSTRRNKQTQPEVAVDPGQSSFDGCKSDKGLVPDKEPAVVEEGDADKQSQENISVTEKETDKSSDTVPSPPKLPLPEVAVSISEADRLSAEMAKKPEASPGRTATKIAIAGAHKGSRRSSVRHSLKLRHSLAGLRHSMTQESVRRASRRSILKKKTRLGNSTCNSNVSGESRQSGKRKAPDTTEESPTKRPSPPKKSQSAIKPHMKSFHHTVQKNQMLMMTPTSLGRTAVIKSFIKYTTPVKADPKMKERLKLEALKKKQEQEEERMKKMEEEKRKKQEEIKRKRDERLRKVVEARVKEEQKEEEKKKKIEQKMAQIDEKNDKRLAEEKAKKKVAMKRQEELEQRRKLEEEARKKKIQQAEEEKRQQELLAKRKAEEEEQQRARKLVEARRALELKREQELERERQAAAERERAEKEKALALQRELERAAREKERRELEERRKLEERKKQQSPQSYSITPKGGNKPVVVSQNPEDYGMDQNSDDSTDDESAPRKPIPSWAEGQNLQKAIIKQYFSPFDLHSYCGGIEPPRLENIFYKSKPRYFKRTSSAVWHSPPRIGNHL</sequence>
<dbReference type="PANTHER" id="PTHR13142">
    <property type="entry name" value="INNER CENTROMERE PROTEIN"/>
    <property type="match status" value="1"/>
</dbReference>
<evidence type="ECO:0000256" key="16">
    <source>
        <dbReference type="ARBA" id="ARBA00023328"/>
    </source>
</evidence>
<dbReference type="Ensembl" id="ENSMMDT00005047332.1">
    <property type="protein sequence ID" value="ENSMMDP00005046412.1"/>
    <property type="gene ID" value="ENSMMDG00005021209.1"/>
</dbReference>
<protein>
    <recommendedName>
        <fullName evidence="22">Inner centromere protein ARK-binding domain-containing protein</fullName>
    </recommendedName>
</protein>
<evidence type="ECO:0000256" key="6">
    <source>
        <dbReference type="ARBA" id="ARBA00022454"/>
    </source>
</evidence>
<reference evidence="20" key="2">
    <citation type="submission" date="2025-08" db="UniProtKB">
        <authorList>
            <consortium name="Ensembl"/>
        </authorList>
    </citation>
    <scope>IDENTIFICATION</scope>
</reference>
<evidence type="ECO:0000256" key="8">
    <source>
        <dbReference type="ARBA" id="ARBA00022618"/>
    </source>
</evidence>
<evidence type="ECO:0000256" key="7">
    <source>
        <dbReference type="ARBA" id="ARBA00022490"/>
    </source>
</evidence>
<accession>A0A667ZZI0</accession>
<keyword evidence="6" id="KW-0158">Chromosome</keyword>
<feature type="compositionally biased region" description="Basic residues" evidence="17">
    <location>
        <begin position="266"/>
        <end position="278"/>
    </location>
</feature>
<keyword evidence="7" id="KW-0963">Cytoplasm</keyword>
<feature type="domain" description="Inner centromere protein ARK-binding" evidence="18">
    <location>
        <begin position="600"/>
        <end position="656"/>
    </location>
</feature>
<keyword evidence="9" id="KW-0493">Microtubule</keyword>
<reference evidence="20" key="3">
    <citation type="submission" date="2025-09" db="UniProtKB">
        <authorList>
            <consortium name="Ensembl"/>
        </authorList>
    </citation>
    <scope>IDENTIFICATION</scope>
</reference>
<dbReference type="InParanoid" id="A0A667ZZI0"/>
<keyword evidence="16" id="KW-0137">Centromere</keyword>
<dbReference type="GO" id="GO:0030496">
    <property type="term" value="C:midbody"/>
    <property type="evidence" value="ECO:0007669"/>
    <property type="project" value="UniProtKB-SubCell"/>
</dbReference>
<keyword evidence="14" id="KW-0539">Nucleus</keyword>
<comment type="similarity">
    <text evidence="5">Belongs to the INCENP family.</text>
</comment>
<evidence type="ECO:0008006" key="22">
    <source>
        <dbReference type="Google" id="ProtNLM"/>
    </source>
</evidence>